<organism evidence="2 3">
    <name type="scientific">Stachybotrys elegans</name>
    <dbReference type="NCBI Taxonomy" id="80388"/>
    <lineage>
        <taxon>Eukaryota</taxon>
        <taxon>Fungi</taxon>
        <taxon>Dikarya</taxon>
        <taxon>Ascomycota</taxon>
        <taxon>Pezizomycotina</taxon>
        <taxon>Sordariomycetes</taxon>
        <taxon>Hypocreomycetidae</taxon>
        <taxon>Hypocreales</taxon>
        <taxon>Stachybotryaceae</taxon>
        <taxon>Stachybotrys</taxon>
    </lineage>
</organism>
<feature type="transmembrane region" description="Helical" evidence="1">
    <location>
        <begin position="120"/>
        <end position="143"/>
    </location>
</feature>
<dbReference type="AlphaFoldDB" id="A0A8K0WKR3"/>
<gene>
    <name evidence="2" type="ORF">B0I35DRAFT_442660</name>
</gene>
<dbReference type="EMBL" id="JAGPNK010000016">
    <property type="protein sequence ID" value="KAH7308014.1"/>
    <property type="molecule type" value="Genomic_DNA"/>
</dbReference>
<sequence length="327" mass="36881">MAWLTAEVCFFAFNLLFSIPLAIFLYYTINGVFPLLAVLEDPDASPYYYLRLEKDRADDVSAGLRPRIQLKEPAANFAHKGAVTPRLRSMYRLLYSIRKPFSLLRGFGWLLLWNVCKFRLLLASIAMSPAAGLLFQIVAPLALVQLHTLWVHTTISYPSSKPAWRRVVPLKTALRSVAGPMLLALAAEAVTQRTMVGVYTGMEIEWVDFLLLQKQAGTKATWFFLLLTLLVVVLVTPAHLLLMRVQASLLPGNEDTIIALDSAIVLARDEGRIMTMMEALTSVKRQSLINLAFLYFKIIAVTWITVMVVGSIELGWYLDIAFSHWRF</sequence>
<evidence type="ECO:0000256" key="1">
    <source>
        <dbReference type="SAM" id="Phobius"/>
    </source>
</evidence>
<reference evidence="2" key="1">
    <citation type="journal article" date="2021" name="Nat. Commun.">
        <title>Genetic determinants of endophytism in the Arabidopsis root mycobiome.</title>
        <authorList>
            <person name="Mesny F."/>
            <person name="Miyauchi S."/>
            <person name="Thiergart T."/>
            <person name="Pickel B."/>
            <person name="Atanasova L."/>
            <person name="Karlsson M."/>
            <person name="Huettel B."/>
            <person name="Barry K.W."/>
            <person name="Haridas S."/>
            <person name="Chen C."/>
            <person name="Bauer D."/>
            <person name="Andreopoulos W."/>
            <person name="Pangilinan J."/>
            <person name="LaButti K."/>
            <person name="Riley R."/>
            <person name="Lipzen A."/>
            <person name="Clum A."/>
            <person name="Drula E."/>
            <person name="Henrissat B."/>
            <person name="Kohler A."/>
            <person name="Grigoriev I.V."/>
            <person name="Martin F.M."/>
            <person name="Hacquard S."/>
        </authorList>
    </citation>
    <scope>NUCLEOTIDE SEQUENCE</scope>
    <source>
        <strain evidence="2">MPI-CAGE-CH-0235</strain>
    </source>
</reference>
<keyword evidence="1" id="KW-1133">Transmembrane helix</keyword>
<evidence type="ECO:0000313" key="3">
    <source>
        <dbReference type="Proteomes" id="UP000813444"/>
    </source>
</evidence>
<keyword evidence="1" id="KW-0812">Transmembrane</keyword>
<dbReference type="OrthoDB" id="2896006at2759"/>
<feature type="transmembrane region" description="Helical" evidence="1">
    <location>
        <begin position="294"/>
        <end position="318"/>
    </location>
</feature>
<protein>
    <submittedName>
        <fullName evidence="2">Uncharacterized protein</fullName>
    </submittedName>
</protein>
<feature type="transmembrane region" description="Helical" evidence="1">
    <location>
        <begin position="93"/>
        <end position="113"/>
    </location>
</feature>
<name>A0A8K0WKR3_9HYPO</name>
<comment type="caution">
    <text evidence="2">The sequence shown here is derived from an EMBL/GenBank/DDBJ whole genome shotgun (WGS) entry which is preliminary data.</text>
</comment>
<feature type="transmembrane region" description="Helical" evidence="1">
    <location>
        <begin position="220"/>
        <end position="242"/>
    </location>
</feature>
<feature type="transmembrane region" description="Helical" evidence="1">
    <location>
        <begin position="7"/>
        <end position="29"/>
    </location>
</feature>
<evidence type="ECO:0000313" key="2">
    <source>
        <dbReference type="EMBL" id="KAH7308014.1"/>
    </source>
</evidence>
<proteinExistence type="predicted"/>
<accession>A0A8K0WKR3</accession>
<keyword evidence="3" id="KW-1185">Reference proteome</keyword>
<keyword evidence="1" id="KW-0472">Membrane</keyword>
<dbReference type="Proteomes" id="UP000813444">
    <property type="component" value="Unassembled WGS sequence"/>
</dbReference>